<dbReference type="RefSeq" id="WP_218596313.1">
    <property type="nucleotide sequence ID" value="NZ_JADQDE010000580.1"/>
</dbReference>
<keyword evidence="2" id="KW-0472">Membrane</keyword>
<accession>A0ABS6UJE6</accession>
<comment type="caution">
    <text evidence="3">The sequence shown here is derived from an EMBL/GenBank/DDBJ whole genome shotgun (WGS) entry which is preliminary data.</text>
</comment>
<dbReference type="EMBL" id="JADQDF010000001">
    <property type="protein sequence ID" value="MBW0132013.1"/>
    <property type="molecule type" value="Genomic_DNA"/>
</dbReference>
<dbReference type="InterPro" id="IPR024671">
    <property type="entry name" value="Atg22-like"/>
</dbReference>
<organism evidence="3 4">
    <name type="scientific">Pseudonocardia oceani</name>
    <dbReference type="NCBI Taxonomy" id="2792013"/>
    <lineage>
        <taxon>Bacteria</taxon>
        <taxon>Bacillati</taxon>
        <taxon>Actinomycetota</taxon>
        <taxon>Actinomycetes</taxon>
        <taxon>Pseudonocardiales</taxon>
        <taxon>Pseudonocardiaceae</taxon>
        <taxon>Pseudonocardia</taxon>
    </lineage>
</organism>
<dbReference type="Pfam" id="PF11700">
    <property type="entry name" value="ATG22"/>
    <property type="match status" value="1"/>
</dbReference>
<protein>
    <submittedName>
        <fullName evidence="3">MFS transporter</fullName>
    </submittedName>
</protein>
<feature type="compositionally biased region" description="Low complexity" evidence="1">
    <location>
        <begin position="52"/>
        <end position="62"/>
    </location>
</feature>
<feature type="compositionally biased region" description="Low complexity" evidence="1">
    <location>
        <begin position="90"/>
        <end position="100"/>
    </location>
</feature>
<reference evidence="3 4" key="1">
    <citation type="submission" date="2020-11" db="EMBL/GenBank/DDBJ databases">
        <title>Pseudonocardia abyssalis sp. nov. and Pseudonocardia oceani sp. nov., description and phylogenomic analysis of two novel actinomycetes isolated from the deep Southern Ocean.</title>
        <authorList>
            <person name="Parra J."/>
        </authorList>
    </citation>
    <scope>NUCLEOTIDE SEQUENCE [LARGE SCALE GENOMIC DNA]</scope>
    <source>
        <strain evidence="4">KRD185</strain>
    </source>
</reference>
<evidence type="ECO:0000313" key="4">
    <source>
        <dbReference type="Proteomes" id="UP000694300"/>
    </source>
</evidence>
<feature type="transmembrane region" description="Helical" evidence="2">
    <location>
        <begin position="20"/>
        <end position="41"/>
    </location>
</feature>
<gene>
    <name evidence="3" type="ORF">I4I82_30685</name>
</gene>
<evidence type="ECO:0000256" key="1">
    <source>
        <dbReference type="SAM" id="MobiDB-lite"/>
    </source>
</evidence>
<keyword evidence="4" id="KW-1185">Reference proteome</keyword>
<keyword evidence="2" id="KW-1133">Transmembrane helix</keyword>
<proteinExistence type="predicted"/>
<sequence length="115" mass="12001">MGSAATTALALVAGTDWQLGFVLFLVAITAYGVSIVVYYSYLPSWSVPTAATRSRPAAGRSAAPPPAPAGHRARRRRADGRLPPARRDAAPGPLGPADARVPGQLPARSVRRSSR</sequence>
<evidence type="ECO:0000313" key="3">
    <source>
        <dbReference type="EMBL" id="MBW0132013.1"/>
    </source>
</evidence>
<keyword evidence="2" id="KW-0812">Transmembrane</keyword>
<dbReference type="Proteomes" id="UP000694300">
    <property type="component" value="Unassembled WGS sequence"/>
</dbReference>
<name>A0ABS6UJE6_9PSEU</name>
<feature type="region of interest" description="Disordered" evidence="1">
    <location>
        <begin position="52"/>
        <end position="115"/>
    </location>
</feature>
<evidence type="ECO:0000256" key="2">
    <source>
        <dbReference type="SAM" id="Phobius"/>
    </source>
</evidence>